<dbReference type="CDD" id="cd00882">
    <property type="entry name" value="Ras_like_GTPase"/>
    <property type="match status" value="1"/>
</dbReference>
<name>A0ABR3EMB7_9AGAR</name>
<dbReference type="InterPro" id="IPR027417">
    <property type="entry name" value="P-loop_NTPase"/>
</dbReference>
<evidence type="ECO:0000313" key="3">
    <source>
        <dbReference type="EMBL" id="KAL0563985.1"/>
    </source>
</evidence>
<feature type="coiled-coil region" evidence="1">
    <location>
        <begin position="219"/>
        <end position="246"/>
    </location>
</feature>
<dbReference type="Pfam" id="PF01926">
    <property type="entry name" value="MMR_HSR1"/>
    <property type="match status" value="1"/>
</dbReference>
<dbReference type="Proteomes" id="UP001465976">
    <property type="component" value="Unassembled WGS sequence"/>
</dbReference>
<comment type="caution">
    <text evidence="3">The sequence shown here is derived from an EMBL/GenBank/DDBJ whole genome shotgun (WGS) entry which is preliminary data.</text>
</comment>
<evidence type="ECO:0000313" key="4">
    <source>
        <dbReference type="Proteomes" id="UP001465976"/>
    </source>
</evidence>
<dbReference type="SUPFAM" id="SSF52540">
    <property type="entry name" value="P-loop containing nucleoside triphosphate hydrolases"/>
    <property type="match status" value="1"/>
</dbReference>
<organism evidence="3 4">
    <name type="scientific">Marasmius crinis-equi</name>
    <dbReference type="NCBI Taxonomy" id="585013"/>
    <lineage>
        <taxon>Eukaryota</taxon>
        <taxon>Fungi</taxon>
        <taxon>Dikarya</taxon>
        <taxon>Basidiomycota</taxon>
        <taxon>Agaricomycotina</taxon>
        <taxon>Agaricomycetes</taxon>
        <taxon>Agaricomycetidae</taxon>
        <taxon>Agaricales</taxon>
        <taxon>Marasmiineae</taxon>
        <taxon>Marasmiaceae</taxon>
        <taxon>Marasmius</taxon>
    </lineage>
</organism>
<reference evidence="3 4" key="1">
    <citation type="submission" date="2024-02" db="EMBL/GenBank/DDBJ databases">
        <title>A draft genome for the cacao thread blight pathogen Marasmius crinis-equi.</title>
        <authorList>
            <person name="Cohen S.P."/>
            <person name="Baruah I.K."/>
            <person name="Amoako-Attah I."/>
            <person name="Bukari Y."/>
            <person name="Meinhardt L.W."/>
            <person name="Bailey B.A."/>
        </authorList>
    </citation>
    <scope>NUCLEOTIDE SEQUENCE [LARGE SCALE GENOMIC DNA]</scope>
    <source>
        <strain evidence="3 4">GH-76</strain>
    </source>
</reference>
<dbReference type="EMBL" id="JBAHYK010003072">
    <property type="protein sequence ID" value="KAL0563985.1"/>
    <property type="molecule type" value="Genomic_DNA"/>
</dbReference>
<dbReference type="Gene3D" id="3.40.50.300">
    <property type="entry name" value="P-loop containing nucleotide triphosphate hydrolases"/>
    <property type="match status" value="1"/>
</dbReference>
<keyword evidence="1" id="KW-0175">Coiled coil</keyword>
<feature type="domain" description="G" evidence="2">
    <location>
        <begin position="13"/>
        <end position="75"/>
    </location>
</feature>
<sequence>MQLTLNPCIHDRVLGATGTGKTTFVNSVSGGHLPVGDGLWSCTNTIQVSPSFTLHGRRVTLIDTPGFDDTAVSDTDILNMISVSLAEMYKSNFKLTGIIYLHRISDVRMGGVSTRNFKMFRKLCGEETLRNVVIITNMWGLVAPELGEARERELMTDENFFKPVLDRGAQMVRHDNTTRNAQAILLHLINNIPLPLRIQIELVDLKKNLAETDAGADLNRVILELMEKHQRELKQVRLEVEGTHSTNELENIKPMFGDLTEAIRDHDEQTRGEMEAERAKLQAKIDLLQSEARIIASDYATQKALLQKKMEEDRRMAAEEMERLSNIISALRLGFEKSTAELDDLKKKYKEAKQRFDNASRNCCIVM</sequence>
<accession>A0ABR3EMB7</accession>
<proteinExistence type="predicted"/>
<gene>
    <name evidence="3" type="ORF">V5O48_018070</name>
</gene>
<keyword evidence="4" id="KW-1185">Reference proteome</keyword>
<feature type="coiled-coil region" evidence="1">
    <location>
        <begin position="271"/>
        <end position="362"/>
    </location>
</feature>
<evidence type="ECO:0000256" key="1">
    <source>
        <dbReference type="SAM" id="Coils"/>
    </source>
</evidence>
<protein>
    <recommendedName>
        <fullName evidence="2">G domain-containing protein</fullName>
    </recommendedName>
</protein>
<dbReference type="InterPro" id="IPR006073">
    <property type="entry name" value="GTP-bd"/>
</dbReference>
<evidence type="ECO:0000259" key="2">
    <source>
        <dbReference type="Pfam" id="PF01926"/>
    </source>
</evidence>